<keyword evidence="3 5" id="KW-1133">Transmembrane helix</keyword>
<keyword evidence="4 5" id="KW-0472">Membrane</keyword>
<dbReference type="InterPro" id="IPR039020">
    <property type="entry name" value="PaxB-like"/>
</dbReference>
<gene>
    <name evidence="6" type="ORF">AVDCRST_MAG41-856</name>
</gene>
<dbReference type="PANTHER" id="PTHR42038">
    <property type="match status" value="1"/>
</dbReference>
<feature type="transmembrane region" description="Helical" evidence="5">
    <location>
        <begin position="25"/>
        <end position="47"/>
    </location>
</feature>
<keyword evidence="2 5" id="KW-0812">Transmembrane</keyword>
<evidence type="ECO:0000256" key="2">
    <source>
        <dbReference type="ARBA" id="ARBA00022692"/>
    </source>
</evidence>
<dbReference type="Pfam" id="PF25129">
    <property type="entry name" value="Pyr4-TMTC"/>
    <property type="match status" value="1"/>
</dbReference>
<name>A0A6J4HQ76_9ACTN</name>
<evidence type="ECO:0000256" key="4">
    <source>
        <dbReference type="ARBA" id="ARBA00023136"/>
    </source>
</evidence>
<feature type="transmembrane region" description="Helical" evidence="5">
    <location>
        <begin position="87"/>
        <end position="103"/>
    </location>
</feature>
<evidence type="ECO:0000256" key="3">
    <source>
        <dbReference type="ARBA" id="ARBA00022989"/>
    </source>
</evidence>
<feature type="transmembrane region" description="Helical" evidence="5">
    <location>
        <begin position="54"/>
        <end position="75"/>
    </location>
</feature>
<dbReference type="PANTHER" id="PTHR42038:SF2">
    <property type="entry name" value="TERPENE CYCLASE AUSL"/>
    <property type="match status" value="1"/>
</dbReference>
<feature type="transmembrane region" description="Helical" evidence="5">
    <location>
        <begin position="115"/>
        <end position="137"/>
    </location>
</feature>
<dbReference type="GO" id="GO:0016829">
    <property type="term" value="F:lyase activity"/>
    <property type="evidence" value="ECO:0007669"/>
    <property type="project" value="InterPro"/>
</dbReference>
<feature type="transmembrane region" description="Helical" evidence="5">
    <location>
        <begin position="173"/>
        <end position="192"/>
    </location>
</feature>
<evidence type="ECO:0000313" key="6">
    <source>
        <dbReference type="EMBL" id="CAA9229840.1"/>
    </source>
</evidence>
<dbReference type="GO" id="GO:0016020">
    <property type="term" value="C:membrane"/>
    <property type="evidence" value="ECO:0007669"/>
    <property type="project" value="UniProtKB-SubCell"/>
</dbReference>
<reference evidence="6" key="1">
    <citation type="submission" date="2020-02" db="EMBL/GenBank/DDBJ databases">
        <authorList>
            <person name="Meier V. D."/>
        </authorList>
    </citation>
    <scope>NUCLEOTIDE SEQUENCE</scope>
    <source>
        <strain evidence="6">AVDCRST_MAG41</strain>
    </source>
</reference>
<evidence type="ECO:0000256" key="5">
    <source>
        <dbReference type="SAM" id="Phobius"/>
    </source>
</evidence>
<feature type="transmembrane region" description="Helical" evidence="5">
    <location>
        <begin position="198"/>
        <end position="214"/>
    </location>
</feature>
<organism evidence="6">
    <name type="scientific">uncultured Mycobacteriales bacterium</name>
    <dbReference type="NCBI Taxonomy" id="581187"/>
    <lineage>
        <taxon>Bacteria</taxon>
        <taxon>Bacillati</taxon>
        <taxon>Actinomycetota</taxon>
        <taxon>Actinomycetes</taxon>
        <taxon>Mycobacteriales</taxon>
        <taxon>environmental samples</taxon>
    </lineage>
</organism>
<dbReference type="EMBL" id="CADCTP010000091">
    <property type="protein sequence ID" value="CAA9229840.1"/>
    <property type="molecule type" value="Genomic_DNA"/>
</dbReference>
<comment type="subcellular location">
    <subcellularLocation>
        <location evidence="1">Membrane</location>
        <topology evidence="1">Multi-pass membrane protein</topology>
    </subcellularLocation>
</comment>
<sequence length="252" mass="28416">MDWPTILDVPANPPVVAERNEIPDWLFLGLLGIQGAFWAYTYACLIYRGNRDRWMGIPVFAVVLNLSWEVTFLIVLPHPPQQKPIDVLWILLDLFILRLAFRYGWKDFDFPKATFVRLVAAALVVSFVFHIVMGWELADNEGIYGAMAINIYMSIAFIQLLRRRGSSIGQSMHVAVGKAVGTLGAGAMFFAWYPGRNLLTMCTLVILAIDIVYIRMLHRQLRADGVPTWSLRHPTVRPPVPAPVSAPDPVRS</sequence>
<evidence type="ECO:0000256" key="1">
    <source>
        <dbReference type="ARBA" id="ARBA00004141"/>
    </source>
</evidence>
<dbReference type="AlphaFoldDB" id="A0A6J4HQ76"/>
<protein>
    <submittedName>
        <fullName evidence="6">Uncharacterized protein</fullName>
    </submittedName>
</protein>
<feature type="transmembrane region" description="Helical" evidence="5">
    <location>
        <begin position="143"/>
        <end position="161"/>
    </location>
</feature>
<accession>A0A6J4HQ76</accession>
<proteinExistence type="predicted"/>